<dbReference type="EMBL" id="JYDI01001552">
    <property type="protein sequence ID" value="KRY28535.1"/>
    <property type="molecule type" value="Genomic_DNA"/>
</dbReference>
<protein>
    <submittedName>
        <fullName evidence="1">Uncharacterized protein</fullName>
    </submittedName>
</protein>
<evidence type="ECO:0000313" key="2">
    <source>
        <dbReference type="Proteomes" id="UP000054653"/>
    </source>
</evidence>
<proteinExistence type="predicted"/>
<comment type="caution">
    <text evidence="1">The sequence shown here is derived from an EMBL/GenBank/DDBJ whole genome shotgun (WGS) entry which is preliminary data.</text>
</comment>
<evidence type="ECO:0000313" key="1">
    <source>
        <dbReference type="EMBL" id="KRY28535.1"/>
    </source>
</evidence>
<keyword evidence="2" id="KW-1185">Reference proteome</keyword>
<sequence length="61" mass="6835">MDVRKGEGGEEVDLSVGLTRECEACGKSFDVSLCANKYKWQQSLLTLKYIWNSGLNHKAIN</sequence>
<dbReference type="Proteomes" id="UP000054653">
    <property type="component" value="Unassembled WGS sequence"/>
</dbReference>
<accession>A0A0V1AUP6</accession>
<organism evidence="1 2">
    <name type="scientific">Trichinella britovi</name>
    <name type="common">Parasitic roundworm</name>
    <dbReference type="NCBI Taxonomy" id="45882"/>
    <lineage>
        <taxon>Eukaryota</taxon>
        <taxon>Metazoa</taxon>
        <taxon>Ecdysozoa</taxon>
        <taxon>Nematoda</taxon>
        <taxon>Enoplea</taxon>
        <taxon>Dorylaimia</taxon>
        <taxon>Trichinellida</taxon>
        <taxon>Trichinellidae</taxon>
        <taxon>Trichinella</taxon>
    </lineage>
</organism>
<dbReference type="AlphaFoldDB" id="A0A0V1AUP6"/>
<gene>
    <name evidence="1" type="ORF">T03_9227</name>
</gene>
<reference evidence="1 2" key="1">
    <citation type="submission" date="2015-01" db="EMBL/GenBank/DDBJ databases">
        <title>Evolution of Trichinella species and genotypes.</title>
        <authorList>
            <person name="Korhonen P.K."/>
            <person name="Edoardo P."/>
            <person name="Giuseppe L.R."/>
            <person name="Gasser R.B."/>
        </authorList>
    </citation>
    <scope>NUCLEOTIDE SEQUENCE [LARGE SCALE GENOMIC DNA]</scope>
    <source>
        <strain evidence="1">ISS120</strain>
    </source>
</reference>
<name>A0A0V1AUP6_TRIBR</name>